<proteinExistence type="predicted"/>
<dbReference type="AlphaFoldDB" id="A0A6A6KAQ8"/>
<organism evidence="1 2">
    <name type="scientific">Hevea brasiliensis</name>
    <name type="common">Para rubber tree</name>
    <name type="synonym">Siphonia brasiliensis</name>
    <dbReference type="NCBI Taxonomy" id="3981"/>
    <lineage>
        <taxon>Eukaryota</taxon>
        <taxon>Viridiplantae</taxon>
        <taxon>Streptophyta</taxon>
        <taxon>Embryophyta</taxon>
        <taxon>Tracheophyta</taxon>
        <taxon>Spermatophyta</taxon>
        <taxon>Magnoliopsida</taxon>
        <taxon>eudicotyledons</taxon>
        <taxon>Gunneridae</taxon>
        <taxon>Pentapetalae</taxon>
        <taxon>rosids</taxon>
        <taxon>fabids</taxon>
        <taxon>Malpighiales</taxon>
        <taxon>Euphorbiaceae</taxon>
        <taxon>Crotonoideae</taxon>
        <taxon>Micrandreae</taxon>
        <taxon>Hevea</taxon>
    </lineage>
</organism>
<dbReference type="Proteomes" id="UP000467840">
    <property type="component" value="Chromosome 3"/>
</dbReference>
<comment type="caution">
    <text evidence="1">The sequence shown here is derived from an EMBL/GenBank/DDBJ whole genome shotgun (WGS) entry which is preliminary data.</text>
</comment>
<keyword evidence="2" id="KW-1185">Reference proteome</keyword>
<accession>A0A6A6KAQ8</accession>
<gene>
    <name evidence="1" type="ORF">GH714_008912</name>
</gene>
<evidence type="ECO:0000313" key="1">
    <source>
        <dbReference type="EMBL" id="KAF2285912.1"/>
    </source>
</evidence>
<sequence>MAAASKWSTPNLLSTPNLFGPLHESYGLHLACDRRFAGLIIESNCFFNLRKLASANMSSRPEDERQIGVRSGATEVESLECRAGSGRVGYPLCPGSSLCAWRFGLFGPR</sequence>
<dbReference type="EMBL" id="JAAGAX010000017">
    <property type="protein sequence ID" value="KAF2285912.1"/>
    <property type="molecule type" value="Genomic_DNA"/>
</dbReference>
<reference evidence="1 2" key="1">
    <citation type="journal article" date="2020" name="Mol. Plant">
        <title>The Chromosome-Based Rubber Tree Genome Provides New Insights into Spurge Genome Evolution and Rubber Biosynthesis.</title>
        <authorList>
            <person name="Liu J."/>
            <person name="Shi C."/>
            <person name="Shi C.C."/>
            <person name="Li W."/>
            <person name="Zhang Q.J."/>
            <person name="Zhang Y."/>
            <person name="Li K."/>
            <person name="Lu H.F."/>
            <person name="Shi C."/>
            <person name="Zhu S.T."/>
            <person name="Xiao Z.Y."/>
            <person name="Nan H."/>
            <person name="Yue Y."/>
            <person name="Zhu X.G."/>
            <person name="Wu Y."/>
            <person name="Hong X.N."/>
            <person name="Fan G.Y."/>
            <person name="Tong Y."/>
            <person name="Zhang D."/>
            <person name="Mao C.L."/>
            <person name="Liu Y.L."/>
            <person name="Hao S.J."/>
            <person name="Liu W.Q."/>
            <person name="Lv M.Q."/>
            <person name="Zhang H.B."/>
            <person name="Liu Y."/>
            <person name="Hu-Tang G.R."/>
            <person name="Wang J.P."/>
            <person name="Wang J.H."/>
            <person name="Sun Y.H."/>
            <person name="Ni S.B."/>
            <person name="Chen W.B."/>
            <person name="Zhang X.C."/>
            <person name="Jiao Y.N."/>
            <person name="Eichler E.E."/>
            <person name="Li G.H."/>
            <person name="Liu X."/>
            <person name="Gao L.Z."/>
        </authorList>
    </citation>
    <scope>NUCLEOTIDE SEQUENCE [LARGE SCALE GENOMIC DNA]</scope>
    <source>
        <strain evidence="2">cv. GT1</strain>
        <tissue evidence="1">Leaf</tissue>
    </source>
</reference>
<name>A0A6A6KAQ8_HEVBR</name>
<protein>
    <submittedName>
        <fullName evidence="1">Uncharacterized protein</fullName>
    </submittedName>
</protein>
<evidence type="ECO:0000313" key="2">
    <source>
        <dbReference type="Proteomes" id="UP000467840"/>
    </source>
</evidence>